<dbReference type="InterPro" id="IPR029058">
    <property type="entry name" value="AB_hydrolase_fold"/>
</dbReference>
<sequence length="441" mass="47165">MLCLPNCFLSALPHNPDKQPTVRIQQGTVTGLTDANYGIDQFFGIPFGKPPTGDLRFAKPVAVEPSPKSDADATRFGDICMQPSRAEPTLYKVSENCLNLNIVRSQEAFVSGNFPSFNASELVQKSVETGKPIVFVAMNYRTGPFGFIGGSEVAASDSATTNAGLYDQRSALQSVQNNIPSFVGDPNKVTLFGESAGAMSMALQTIAYDGQTEGLYHAAIMASGASAPGPLLTPKRPTVEKTFKDLTARVGCTANASAVQQAATVLTGIDPIAGALAFLPLVDYKLITNYPSVQLPQGKLADIPVIQGNNLDEGTLFGQKTLNSSTEFETWVRSAAVIYNTSYAETALQQVFENYPDVPSEASPYYNAETATSAGTTQNLDSRIYEPFASDQYKRSSSFYVCRGEKLLQLKGDNITAIPDTYRKEAIAALVNKDAAGVSGF</sequence>
<evidence type="ECO:0000313" key="3">
    <source>
        <dbReference type="Proteomes" id="UP000658997"/>
    </source>
</evidence>
<proteinExistence type="predicted"/>
<keyword evidence="3" id="KW-1185">Reference proteome</keyword>
<protein>
    <submittedName>
        <fullName evidence="2">Related to Lipase 2</fullName>
    </submittedName>
</protein>
<feature type="domain" description="Carboxylesterase type B" evidence="1">
    <location>
        <begin position="19"/>
        <end position="367"/>
    </location>
</feature>
<dbReference type="EMBL" id="ULHB01000020">
    <property type="protein sequence ID" value="SYW76668.1"/>
    <property type="molecule type" value="Genomic_DNA"/>
</dbReference>
<gene>
    <name evidence="2" type="ORF">UBRO2_01505</name>
</gene>
<comment type="caution">
    <text evidence="2">The sequence shown here is derived from an EMBL/GenBank/DDBJ whole genome shotgun (WGS) entry which is preliminary data.</text>
</comment>
<dbReference type="Pfam" id="PF00135">
    <property type="entry name" value="COesterase"/>
    <property type="match status" value="1"/>
</dbReference>
<dbReference type="InterPro" id="IPR050309">
    <property type="entry name" value="Type-B_Carboxylest/Lipase"/>
</dbReference>
<dbReference type="PANTHER" id="PTHR11559">
    <property type="entry name" value="CARBOXYLESTERASE"/>
    <property type="match status" value="1"/>
</dbReference>
<accession>A0A8H8QJG1</accession>
<evidence type="ECO:0000259" key="1">
    <source>
        <dbReference type="Pfam" id="PF00135"/>
    </source>
</evidence>
<dbReference type="AlphaFoldDB" id="A0A8H8QJG1"/>
<dbReference type="Proteomes" id="UP000658997">
    <property type="component" value="Unassembled WGS sequence"/>
</dbReference>
<reference evidence="2" key="1">
    <citation type="submission" date="2018-08" db="EMBL/GenBank/DDBJ databases">
        <authorList>
            <person name="Guldener U."/>
        </authorList>
    </citation>
    <scope>NUCLEOTIDE SEQUENCE</scope>
    <source>
        <strain evidence="2">UB2</strain>
    </source>
</reference>
<name>A0A8H8QJG1_9BASI</name>
<dbReference type="SUPFAM" id="SSF53474">
    <property type="entry name" value="alpha/beta-Hydrolases"/>
    <property type="match status" value="1"/>
</dbReference>
<evidence type="ECO:0000313" key="2">
    <source>
        <dbReference type="EMBL" id="SYW76668.1"/>
    </source>
</evidence>
<organism evidence="2 3">
    <name type="scientific">Ustilago bromivora</name>
    <dbReference type="NCBI Taxonomy" id="307758"/>
    <lineage>
        <taxon>Eukaryota</taxon>
        <taxon>Fungi</taxon>
        <taxon>Dikarya</taxon>
        <taxon>Basidiomycota</taxon>
        <taxon>Ustilaginomycotina</taxon>
        <taxon>Ustilaginomycetes</taxon>
        <taxon>Ustilaginales</taxon>
        <taxon>Ustilaginaceae</taxon>
        <taxon>Ustilago</taxon>
    </lineage>
</organism>
<dbReference type="InterPro" id="IPR002018">
    <property type="entry name" value="CarbesteraseB"/>
</dbReference>
<dbReference type="Gene3D" id="3.40.50.1820">
    <property type="entry name" value="alpha/beta hydrolase"/>
    <property type="match status" value="1"/>
</dbReference>